<dbReference type="PANTHER" id="PTHR45774:SF3">
    <property type="entry name" value="BTB (POZ) DOMAIN-CONTAINING 2B-RELATED"/>
    <property type="match status" value="1"/>
</dbReference>
<evidence type="ECO:0000313" key="3">
    <source>
        <dbReference type="Proteomes" id="UP000835052"/>
    </source>
</evidence>
<dbReference type="InterPro" id="IPR012983">
    <property type="entry name" value="PHR"/>
</dbReference>
<keyword evidence="3" id="KW-1185">Reference proteome</keyword>
<comment type="caution">
    <text evidence="2">The sequence shown here is derived from an EMBL/GenBank/DDBJ whole genome shotgun (WGS) entry which is preliminary data.</text>
</comment>
<evidence type="ECO:0000259" key="1">
    <source>
        <dbReference type="Pfam" id="PF08005"/>
    </source>
</evidence>
<dbReference type="GO" id="GO:0000932">
    <property type="term" value="C:P-body"/>
    <property type="evidence" value="ECO:0007669"/>
    <property type="project" value="TreeGrafter"/>
</dbReference>
<feature type="domain" description="PHR" evidence="1">
    <location>
        <begin position="70"/>
        <end position="215"/>
    </location>
</feature>
<proteinExistence type="predicted"/>
<dbReference type="EMBL" id="CAJGYM010000029">
    <property type="protein sequence ID" value="CAD6192685.1"/>
    <property type="molecule type" value="Genomic_DNA"/>
</dbReference>
<reference evidence="2" key="1">
    <citation type="submission" date="2020-10" db="EMBL/GenBank/DDBJ databases">
        <authorList>
            <person name="Kikuchi T."/>
        </authorList>
    </citation>
    <scope>NUCLEOTIDE SEQUENCE</scope>
    <source>
        <strain evidence="2">NKZ352</strain>
    </source>
</reference>
<name>A0A8S1HBX9_9PELO</name>
<dbReference type="OrthoDB" id="636773at2759"/>
<dbReference type="Proteomes" id="UP000835052">
    <property type="component" value="Unassembled WGS sequence"/>
</dbReference>
<dbReference type="GO" id="GO:0005829">
    <property type="term" value="C:cytosol"/>
    <property type="evidence" value="ECO:0007669"/>
    <property type="project" value="TreeGrafter"/>
</dbReference>
<gene>
    <name evidence="2" type="ORF">CAUJ_LOCUS8604</name>
</gene>
<dbReference type="AlphaFoldDB" id="A0A8S1HBX9"/>
<accession>A0A8S1HBX9</accession>
<dbReference type="PANTHER" id="PTHR45774">
    <property type="entry name" value="BTB/POZ DOMAIN-CONTAINING"/>
    <property type="match status" value="1"/>
</dbReference>
<dbReference type="FunFam" id="2.60.120.820:FF:000004">
    <property type="entry name" value="BTB/POZ domain-containing protein 2"/>
    <property type="match status" value="1"/>
</dbReference>
<dbReference type="Pfam" id="PF08005">
    <property type="entry name" value="PHR"/>
    <property type="match status" value="1"/>
</dbReference>
<organism evidence="2 3">
    <name type="scientific">Caenorhabditis auriculariae</name>
    <dbReference type="NCBI Taxonomy" id="2777116"/>
    <lineage>
        <taxon>Eukaryota</taxon>
        <taxon>Metazoa</taxon>
        <taxon>Ecdysozoa</taxon>
        <taxon>Nematoda</taxon>
        <taxon>Chromadorea</taxon>
        <taxon>Rhabditida</taxon>
        <taxon>Rhabditina</taxon>
        <taxon>Rhabditomorpha</taxon>
        <taxon>Rhabditoidea</taxon>
        <taxon>Rhabditidae</taxon>
        <taxon>Peloderinae</taxon>
        <taxon>Caenorhabditis</taxon>
    </lineage>
</organism>
<dbReference type="Gene3D" id="2.60.120.820">
    <property type="entry name" value="PHR domain"/>
    <property type="match status" value="1"/>
</dbReference>
<dbReference type="InterPro" id="IPR038648">
    <property type="entry name" value="PHR_sf"/>
</dbReference>
<evidence type="ECO:0000313" key="2">
    <source>
        <dbReference type="EMBL" id="CAD6192685.1"/>
    </source>
</evidence>
<dbReference type="GO" id="GO:0022008">
    <property type="term" value="P:neurogenesis"/>
    <property type="evidence" value="ECO:0007669"/>
    <property type="project" value="TreeGrafter"/>
</dbReference>
<protein>
    <recommendedName>
        <fullName evidence="1">PHR domain-containing protein</fullName>
    </recommendedName>
</protein>
<sequence length="219" mass="24351">MRSTLGSALQLIRFPLMSVEEFAQNAAQCGLLSDREVVNLFLYYTVNPKPQVGYVDRPRSVISGKESVVSRFQRTENRWGYCGTSDRIKFTVDQQIYVVGLGLYGSVHGPHEYEVQIRIIHCGTGRTLAENDTSFVCDGTAAANRVCFREPVEILSGVTYIASACLKGPDSFYGTKGLRRIVHQAAEVTFQFTYAAMNNNGTSVEDGQIPEIIFYTAKH</sequence>